<feature type="domain" description="SAM-dependent MTase TRM10-type" evidence="11">
    <location>
        <begin position="186"/>
        <end position="409"/>
    </location>
</feature>
<dbReference type="Proteomes" id="UP000887566">
    <property type="component" value="Unplaced"/>
</dbReference>
<dbReference type="PANTHER" id="PTHR13563:SF5">
    <property type="entry name" value="TRNA METHYLTRANSFERASE 10 HOMOLOG C"/>
    <property type="match status" value="1"/>
</dbReference>
<evidence type="ECO:0000313" key="12">
    <source>
        <dbReference type="Proteomes" id="UP000887566"/>
    </source>
</evidence>
<dbReference type="GO" id="GO:0000049">
    <property type="term" value="F:tRNA binding"/>
    <property type="evidence" value="ECO:0007669"/>
    <property type="project" value="TreeGrafter"/>
</dbReference>
<dbReference type="WBParaSite" id="PSAMB.scaffold156size71245.g2668.t1">
    <property type="protein sequence ID" value="PSAMB.scaffold156size71245.g2668.t1"/>
    <property type="gene ID" value="PSAMB.scaffold156size71245.g2668"/>
</dbReference>
<dbReference type="InterPro" id="IPR038459">
    <property type="entry name" value="MT_TRM10-typ_sf"/>
</dbReference>
<keyword evidence="3" id="KW-0808">Transferase</keyword>
<accession>A0A914V5U0</accession>
<evidence type="ECO:0000256" key="4">
    <source>
        <dbReference type="ARBA" id="ARBA00022691"/>
    </source>
</evidence>
<sequence length="453" mass="52341">MLEKIVRGDLFVGICHHLRSKLIRPTTCHRSLSSITSQSSESVATSQSQKTAEDQQIPPLRPSDAFYEAQSEADRIRLDEVIQKVAELGYTTRRLPQSAFRERDWTSMMRCKTDWCIKNHLGFVRARLKDGESDRRLKEAKKSPAALEKKRLIAEDDTEKFARGEMVYSLSKNNMLLRSTRRRMKREFYLRQASMMRLGETPTALVDCGFLPLQSDKEVNGTASQIQHLLTDNLRSIEPWNIGLVNLDPEAPRMKEYINMFLWPYMGGSAFDSEVEVDRSAVDPRIDPLISHKSYVDLFDRDRLVYLSPDAEEELETIDNDDIYIIGAIVDVDWQNRPGVMKKKASWHKAKEDGVRCVKLPLDKYIKWQTGHMLLPFNVVLKIMMDVHLSRGDWRYALLKNISKRNLVPIEERNQATRRFYGQFQTDRKDSATSPENQGDKEEEGNDEKVAHG</sequence>
<evidence type="ECO:0000256" key="1">
    <source>
        <dbReference type="ARBA" id="ARBA00004173"/>
    </source>
</evidence>
<evidence type="ECO:0000256" key="8">
    <source>
        <dbReference type="ARBA" id="ARBA00023128"/>
    </source>
</evidence>
<dbReference type="GO" id="GO:0005654">
    <property type="term" value="C:nucleoplasm"/>
    <property type="evidence" value="ECO:0007669"/>
    <property type="project" value="TreeGrafter"/>
</dbReference>
<keyword evidence="6" id="KW-0809">Transit peptide</keyword>
<dbReference type="PANTHER" id="PTHR13563">
    <property type="entry name" value="TRNA (GUANINE-9-) METHYLTRANSFERASE"/>
    <property type="match status" value="1"/>
</dbReference>
<dbReference type="Gene3D" id="3.40.1280.30">
    <property type="match status" value="1"/>
</dbReference>
<dbReference type="GO" id="GO:0097745">
    <property type="term" value="P:mitochondrial tRNA 5'-end processing"/>
    <property type="evidence" value="ECO:0007669"/>
    <property type="project" value="TreeGrafter"/>
</dbReference>
<dbReference type="GO" id="GO:0005739">
    <property type="term" value="C:mitochondrion"/>
    <property type="evidence" value="ECO:0007669"/>
    <property type="project" value="UniProtKB-SubCell"/>
</dbReference>
<keyword evidence="8" id="KW-0496">Mitochondrion</keyword>
<keyword evidence="7" id="KW-0175">Coiled coil</keyword>
<evidence type="ECO:0000256" key="9">
    <source>
        <dbReference type="ARBA" id="ARBA00029803"/>
    </source>
</evidence>
<dbReference type="InterPro" id="IPR028564">
    <property type="entry name" value="MT_TRM10-typ"/>
</dbReference>
<keyword evidence="12" id="KW-1185">Reference proteome</keyword>
<dbReference type="InterPro" id="IPR007356">
    <property type="entry name" value="tRNA_m1G_MeTrfase_euk"/>
</dbReference>
<organism evidence="12 13">
    <name type="scientific">Plectus sambesii</name>
    <dbReference type="NCBI Taxonomy" id="2011161"/>
    <lineage>
        <taxon>Eukaryota</taxon>
        <taxon>Metazoa</taxon>
        <taxon>Ecdysozoa</taxon>
        <taxon>Nematoda</taxon>
        <taxon>Chromadorea</taxon>
        <taxon>Plectida</taxon>
        <taxon>Plectina</taxon>
        <taxon>Plectoidea</taxon>
        <taxon>Plectidae</taxon>
        <taxon>Plectus</taxon>
    </lineage>
</organism>
<feature type="region of interest" description="Disordered" evidence="10">
    <location>
        <begin position="34"/>
        <end position="62"/>
    </location>
</feature>
<keyword evidence="5" id="KW-0819">tRNA processing</keyword>
<dbReference type="GO" id="GO:0070131">
    <property type="term" value="P:positive regulation of mitochondrial translation"/>
    <property type="evidence" value="ECO:0007669"/>
    <property type="project" value="TreeGrafter"/>
</dbReference>
<dbReference type="InterPro" id="IPR025812">
    <property type="entry name" value="Trm10_C_MTase_dom"/>
</dbReference>
<evidence type="ECO:0000256" key="7">
    <source>
        <dbReference type="ARBA" id="ARBA00023054"/>
    </source>
</evidence>
<evidence type="ECO:0000313" key="13">
    <source>
        <dbReference type="WBParaSite" id="PSAMB.scaffold156size71245.g2668.t1"/>
    </source>
</evidence>
<dbReference type="GO" id="GO:0008168">
    <property type="term" value="F:methyltransferase activity"/>
    <property type="evidence" value="ECO:0007669"/>
    <property type="project" value="UniProtKB-KW"/>
</dbReference>
<dbReference type="PROSITE" id="PS51675">
    <property type="entry name" value="SAM_MT_TRM10"/>
    <property type="match status" value="1"/>
</dbReference>
<feature type="compositionally biased region" description="Low complexity" evidence="10">
    <location>
        <begin position="34"/>
        <end position="49"/>
    </location>
</feature>
<name>A0A914V5U0_9BILA</name>
<keyword evidence="4" id="KW-0949">S-adenosyl-L-methionine</keyword>
<evidence type="ECO:0000256" key="2">
    <source>
        <dbReference type="ARBA" id="ARBA00022603"/>
    </source>
</evidence>
<evidence type="ECO:0000256" key="6">
    <source>
        <dbReference type="ARBA" id="ARBA00022946"/>
    </source>
</evidence>
<evidence type="ECO:0000256" key="5">
    <source>
        <dbReference type="ARBA" id="ARBA00022694"/>
    </source>
</evidence>
<dbReference type="GO" id="GO:0032259">
    <property type="term" value="P:methylation"/>
    <property type="evidence" value="ECO:0007669"/>
    <property type="project" value="UniProtKB-KW"/>
</dbReference>
<evidence type="ECO:0000259" key="11">
    <source>
        <dbReference type="PROSITE" id="PS51675"/>
    </source>
</evidence>
<reference evidence="13" key="1">
    <citation type="submission" date="2022-11" db="UniProtKB">
        <authorList>
            <consortium name="WormBaseParasite"/>
        </authorList>
    </citation>
    <scope>IDENTIFICATION</scope>
</reference>
<feature type="region of interest" description="Disordered" evidence="10">
    <location>
        <begin position="421"/>
        <end position="453"/>
    </location>
</feature>
<protein>
    <recommendedName>
        <fullName evidence="9">RNA (guanine-9-)-methyltransferase domain-containing protein 1</fullName>
    </recommendedName>
</protein>
<dbReference type="CDD" id="cd18102">
    <property type="entry name" value="Trm10_MRRP1"/>
    <property type="match status" value="1"/>
</dbReference>
<comment type="subcellular location">
    <subcellularLocation>
        <location evidence="1">Mitochondrion</location>
    </subcellularLocation>
</comment>
<dbReference type="AlphaFoldDB" id="A0A914V5U0"/>
<evidence type="ECO:0000256" key="10">
    <source>
        <dbReference type="SAM" id="MobiDB-lite"/>
    </source>
</evidence>
<proteinExistence type="predicted"/>
<keyword evidence="2" id="KW-0489">Methyltransferase</keyword>
<evidence type="ECO:0000256" key="3">
    <source>
        <dbReference type="ARBA" id="ARBA00022679"/>
    </source>
</evidence>